<evidence type="ECO:0000313" key="2">
    <source>
        <dbReference type="Proteomes" id="UP000078512"/>
    </source>
</evidence>
<dbReference type="Proteomes" id="UP000078512">
    <property type="component" value="Unassembled WGS sequence"/>
</dbReference>
<protein>
    <submittedName>
        <fullName evidence="1">Uncharacterized protein</fullName>
    </submittedName>
</protein>
<dbReference type="EMBL" id="KV442053">
    <property type="protein sequence ID" value="OAQ27892.1"/>
    <property type="molecule type" value="Genomic_DNA"/>
</dbReference>
<proteinExistence type="predicted"/>
<sequence>MPGFVFELLVPLENGGPCVLDVSGPQSVGRAVTVLRQQSSVDNTQAIALVENLEREIALINGDMVPK</sequence>
<accession>A0A197JRI3</accession>
<organism evidence="1 2">
    <name type="scientific">Linnemannia elongata AG-77</name>
    <dbReference type="NCBI Taxonomy" id="1314771"/>
    <lineage>
        <taxon>Eukaryota</taxon>
        <taxon>Fungi</taxon>
        <taxon>Fungi incertae sedis</taxon>
        <taxon>Mucoromycota</taxon>
        <taxon>Mortierellomycotina</taxon>
        <taxon>Mortierellomycetes</taxon>
        <taxon>Mortierellales</taxon>
        <taxon>Mortierellaceae</taxon>
        <taxon>Linnemannia</taxon>
    </lineage>
</organism>
<reference evidence="1 2" key="1">
    <citation type="submission" date="2016-05" db="EMBL/GenBank/DDBJ databases">
        <title>Genome sequencing reveals origins of a unique bacterial endosymbiosis in the earliest lineages of terrestrial Fungi.</title>
        <authorList>
            <consortium name="DOE Joint Genome Institute"/>
            <person name="Uehling J."/>
            <person name="Gryganskyi A."/>
            <person name="Hameed K."/>
            <person name="Tschaplinski T."/>
            <person name="Misztal P."/>
            <person name="Wu S."/>
            <person name="Desiro A."/>
            <person name="Vande Pol N."/>
            <person name="Du Z.-Y."/>
            <person name="Zienkiewicz A."/>
            <person name="Zienkiewicz K."/>
            <person name="Morin E."/>
            <person name="Tisserant E."/>
            <person name="Splivallo R."/>
            <person name="Hainaut M."/>
            <person name="Henrissat B."/>
            <person name="Ohm R."/>
            <person name="Kuo A."/>
            <person name="Yan J."/>
            <person name="Lipzen A."/>
            <person name="Nolan M."/>
            <person name="Labutti K."/>
            <person name="Barry K."/>
            <person name="Goldstein A."/>
            <person name="Labbe J."/>
            <person name="Schadt C."/>
            <person name="Tuskan G."/>
            <person name="Grigoriev I."/>
            <person name="Martin F."/>
            <person name="Vilgalys R."/>
            <person name="Bonito G."/>
        </authorList>
    </citation>
    <scope>NUCLEOTIDE SEQUENCE [LARGE SCALE GENOMIC DNA]</scope>
    <source>
        <strain evidence="1 2">AG-77</strain>
    </source>
</reference>
<evidence type="ECO:0000313" key="1">
    <source>
        <dbReference type="EMBL" id="OAQ27892.1"/>
    </source>
</evidence>
<dbReference type="OrthoDB" id="2423195at2759"/>
<name>A0A197JRI3_9FUNG</name>
<dbReference type="AlphaFoldDB" id="A0A197JRI3"/>
<gene>
    <name evidence="1" type="ORF">K457DRAFT_20894</name>
</gene>
<keyword evidence="2" id="KW-1185">Reference proteome</keyword>